<dbReference type="AlphaFoldDB" id="A0A6P8PP79"/>
<reference evidence="6" key="1">
    <citation type="submission" date="2025-08" db="UniProtKB">
        <authorList>
            <consortium name="RefSeq"/>
        </authorList>
    </citation>
    <scope>IDENTIFICATION</scope>
</reference>
<dbReference type="Pfam" id="PF01112">
    <property type="entry name" value="Asparaginase_2"/>
    <property type="match status" value="1"/>
</dbReference>
<protein>
    <submittedName>
        <fullName evidence="6">N(4)-(Beta-N-acetylglucosaminyl)-L-asparaginase- like</fullName>
    </submittedName>
</protein>
<dbReference type="SUPFAM" id="SSF56235">
    <property type="entry name" value="N-terminal nucleophile aminohydrolases (Ntn hydrolases)"/>
    <property type="match status" value="1"/>
</dbReference>
<dbReference type="GO" id="GO:0005764">
    <property type="term" value="C:lysosome"/>
    <property type="evidence" value="ECO:0007669"/>
    <property type="project" value="TreeGrafter"/>
</dbReference>
<dbReference type="Gene3D" id="3.60.20.30">
    <property type="entry name" value="(Glycosyl)asparaginase"/>
    <property type="match status" value="1"/>
</dbReference>
<evidence type="ECO:0000256" key="3">
    <source>
        <dbReference type="PIRSR" id="PIRSR600246-2"/>
    </source>
</evidence>
<keyword evidence="5" id="KW-1185">Reference proteome</keyword>
<evidence type="ECO:0000256" key="2">
    <source>
        <dbReference type="PIRSR" id="PIRSR600246-1"/>
    </source>
</evidence>
<feature type="binding site" evidence="3">
    <location>
        <begin position="164"/>
        <end position="167"/>
    </location>
    <ligand>
        <name>substrate</name>
    </ligand>
</feature>
<sequence length="248" mass="27060">MKIKGNTLKISELSQNYEILSLRLRNRTNPLMNESAGCKNMGFPADDLTANKSLSICPTWLNQNCQPNFWKNVVPDTSKFCGPYRLHKMRKKISWRQSRKWNFPPTILSVNNHDTSGMIVIEGVGNIADGTFTNGATHKIPGRVGDSLIATAYADSTCGSPASTGDGDIMMSLSSYQAVEYVRTGSDPTTACQKVISQIQQYIPVFFSTVVCANAAGSDGAACCKAPGLTRFHDVVYNSLLQRAMASM</sequence>
<comment type="similarity">
    <text evidence="1">Belongs to the Ntn-hydrolase family.</text>
</comment>
<dbReference type="InParanoid" id="A0A6P8PP79"/>
<dbReference type="InterPro" id="IPR029055">
    <property type="entry name" value="Ntn_hydrolases_N"/>
</dbReference>
<dbReference type="InterPro" id="IPR000246">
    <property type="entry name" value="Peptidase_T2"/>
</dbReference>
<dbReference type="RefSeq" id="XP_033783605.1">
    <property type="nucleotide sequence ID" value="XM_033927714.1"/>
</dbReference>
<evidence type="ECO:0000313" key="6">
    <source>
        <dbReference type="RefSeq" id="XP_033783605.1"/>
    </source>
</evidence>
<organism evidence="5 6">
    <name type="scientific">Geotrypetes seraphini</name>
    <name type="common">Gaboon caecilian</name>
    <name type="synonym">Caecilia seraphini</name>
    <dbReference type="NCBI Taxonomy" id="260995"/>
    <lineage>
        <taxon>Eukaryota</taxon>
        <taxon>Metazoa</taxon>
        <taxon>Chordata</taxon>
        <taxon>Craniata</taxon>
        <taxon>Vertebrata</taxon>
        <taxon>Euteleostomi</taxon>
        <taxon>Amphibia</taxon>
        <taxon>Gymnophiona</taxon>
        <taxon>Geotrypetes</taxon>
    </lineage>
</organism>
<evidence type="ECO:0000256" key="4">
    <source>
        <dbReference type="PIRSR" id="PIRSR600246-3"/>
    </source>
</evidence>
<dbReference type="Proteomes" id="UP000515159">
    <property type="component" value="Chromosome 18"/>
</dbReference>
<dbReference type="GeneID" id="117351867"/>
<dbReference type="PANTHER" id="PTHR10188:SF6">
    <property type="entry name" value="N(4)-(BETA-N-ACETYLGLUCOSAMINYL)-L-ASPARAGINASE"/>
    <property type="match status" value="1"/>
</dbReference>
<dbReference type="GO" id="GO:0003948">
    <property type="term" value="F:N4-(beta-N-acetylglucosaminyl)-L-asparaginase activity"/>
    <property type="evidence" value="ECO:0007669"/>
    <property type="project" value="TreeGrafter"/>
</dbReference>
<accession>A0A6P8PP79</accession>
<dbReference type="KEGG" id="gsh:117351867"/>
<proteinExistence type="inferred from homology"/>
<dbReference type="PANTHER" id="PTHR10188">
    <property type="entry name" value="L-ASPARAGINASE"/>
    <property type="match status" value="1"/>
</dbReference>
<evidence type="ECO:0000313" key="5">
    <source>
        <dbReference type="Proteomes" id="UP000515159"/>
    </source>
</evidence>
<feature type="active site" description="Nucleophile" evidence="2">
    <location>
        <position position="115"/>
    </location>
</feature>
<evidence type="ECO:0000256" key="1">
    <source>
        <dbReference type="ARBA" id="ARBA00010872"/>
    </source>
</evidence>
<dbReference type="OrthoDB" id="188713at2759"/>
<name>A0A6P8PP79_GEOSA</name>
<feature type="binding site" evidence="3">
    <location>
        <begin position="143"/>
        <end position="146"/>
    </location>
    <ligand>
        <name>substrate</name>
    </ligand>
</feature>
<gene>
    <name evidence="6" type="primary">LOC117351867</name>
</gene>
<feature type="site" description="Cleavage; by autolysis" evidence="4">
    <location>
        <begin position="114"/>
        <end position="115"/>
    </location>
</feature>